<reference evidence="14 15" key="1">
    <citation type="journal article" date="2016" name="Sci. Rep.">
        <title>The Dendrobium catenatum Lindl. genome sequence provides insights into polysaccharide synthase, floral development and adaptive evolution.</title>
        <authorList>
            <person name="Zhang G.Q."/>
            <person name="Xu Q."/>
            <person name="Bian C."/>
            <person name="Tsai W.C."/>
            <person name="Yeh C.M."/>
            <person name="Liu K.W."/>
            <person name="Yoshida K."/>
            <person name="Zhang L.S."/>
            <person name="Chang S.B."/>
            <person name="Chen F."/>
            <person name="Shi Y."/>
            <person name="Su Y.Y."/>
            <person name="Zhang Y.Q."/>
            <person name="Chen L.J."/>
            <person name="Yin Y."/>
            <person name="Lin M."/>
            <person name="Huang H."/>
            <person name="Deng H."/>
            <person name="Wang Z.W."/>
            <person name="Zhu S.L."/>
            <person name="Zhao X."/>
            <person name="Deng C."/>
            <person name="Niu S.C."/>
            <person name="Huang J."/>
            <person name="Wang M."/>
            <person name="Liu G.H."/>
            <person name="Yang H.J."/>
            <person name="Xiao X.J."/>
            <person name="Hsiao Y.Y."/>
            <person name="Wu W.L."/>
            <person name="Chen Y.Y."/>
            <person name="Mitsuda N."/>
            <person name="Ohme-Takagi M."/>
            <person name="Luo Y.B."/>
            <person name="Van de Peer Y."/>
            <person name="Liu Z.J."/>
        </authorList>
    </citation>
    <scope>NUCLEOTIDE SEQUENCE [LARGE SCALE GENOMIC DNA]</scope>
    <source>
        <tissue evidence="14">The whole plant</tissue>
    </source>
</reference>
<feature type="region of interest" description="Disordered" evidence="12">
    <location>
        <begin position="91"/>
        <end position="119"/>
    </location>
</feature>
<evidence type="ECO:0000256" key="5">
    <source>
        <dbReference type="ARBA" id="ARBA00022771"/>
    </source>
</evidence>
<dbReference type="EMBL" id="KZ502668">
    <property type="protein sequence ID" value="PKU74737.1"/>
    <property type="molecule type" value="Genomic_DNA"/>
</dbReference>
<evidence type="ECO:0000256" key="9">
    <source>
        <dbReference type="ARBA" id="ARBA00023155"/>
    </source>
</evidence>
<evidence type="ECO:0000256" key="6">
    <source>
        <dbReference type="ARBA" id="ARBA00022833"/>
    </source>
</evidence>
<evidence type="ECO:0000313" key="14">
    <source>
        <dbReference type="EMBL" id="PKU74737.1"/>
    </source>
</evidence>
<reference evidence="14 15" key="2">
    <citation type="journal article" date="2017" name="Nature">
        <title>The Apostasia genome and the evolution of orchids.</title>
        <authorList>
            <person name="Zhang G.Q."/>
            <person name="Liu K.W."/>
            <person name="Li Z."/>
            <person name="Lohaus R."/>
            <person name="Hsiao Y.Y."/>
            <person name="Niu S.C."/>
            <person name="Wang J.Y."/>
            <person name="Lin Y.C."/>
            <person name="Xu Q."/>
            <person name="Chen L.J."/>
            <person name="Yoshida K."/>
            <person name="Fujiwara S."/>
            <person name="Wang Z.W."/>
            <person name="Zhang Y.Q."/>
            <person name="Mitsuda N."/>
            <person name="Wang M."/>
            <person name="Liu G.H."/>
            <person name="Pecoraro L."/>
            <person name="Huang H.X."/>
            <person name="Xiao X.J."/>
            <person name="Lin M."/>
            <person name="Wu X.Y."/>
            <person name="Wu W.L."/>
            <person name="Chen Y.Y."/>
            <person name="Chang S.B."/>
            <person name="Sakamoto S."/>
            <person name="Ohme-Takagi M."/>
            <person name="Yagi M."/>
            <person name="Zeng S.J."/>
            <person name="Shen C.Y."/>
            <person name="Yeh C.M."/>
            <person name="Luo Y.B."/>
            <person name="Tsai W.C."/>
            <person name="Van de Peer Y."/>
            <person name="Liu Z.J."/>
        </authorList>
    </citation>
    <scope>NUCLEOTIDE SEQUENCE [LARGE SCALE GENOMIC DNA]</scope>
    <source>
        <tissue evidence="14">The whole plant</tissue>
    </source>
</reference>
<dbReference type="OrthoDB" id="1929626at2759"/>
<keyword evidence="11" id="KW-0539">Nucleus</keyword>
<gene>
    <name evidence="14" type="primary">HB29</name>
    <name evidence="14" type="ORF">MA16_Dca004928</name>
</gene>
<comment type="function">
    <text evidence="1">Putative transcription factor.</text>
</comment>
<comment type="subunit">
    <text evidence="3">Homo- and heterodimer with other ZFHD proteins.</text>
</comment>
<dbReference type="InterPro" id="IPR009057">
    <property type="entry name" value="Homeodomain-like_sf"/>
</dbReference>
<evidence type="ECO:0000256" key="3">
    <source>
        <dbReference type="ARBA" id="ARBA00011416"/>
    </source>
</evidence>
<name>A0A2I0WGE3_9ASPA</name>
<feature type="domain" description="ZF-HD dimerization-type" evidence="13">
    <location>
        <begin position="33"/>
        <end position="84"/>
    </location>
</feature>
<evidence type="ECO:0000256" key="8">
    <source>
        <dbReference type="ARBA" id="ARBA00023125"/>
    </source>
</evidence>
<keyword evidence="5" id="KW-0863">Zinc-finger</keyword>
<evidence type="ECO:0000256" key="4">
    <source>
        <dbReference type="ARBA" id="ARBA00022723"/>
    </source>
</evidence>
<evidence type="ECO:0000259" key="13">
    <source>
        <dbReference type="PROSITE" id="PS51523"/>
    </source>
</evidence>
<dbReference type="SMR" id="A0A2I0WGE3"/>
<dbReference type="FunFam" id="1.10.10.60:FF:000257">
    <property type="entry name" value="Zinc-finger homeodomain protein 2"/>
    <property type="match status" value="1"/>
</dbReference>
<evidence type="ECO:0000256" key="2">
    <source>
        <dbReference type="ARBA" id="ARBA00004123"/>
    </source>
</evidence>
<dbReference type="GO" id="GO:0003700">
    <property type="term" value="F:DNA-binding transcription factor activity"/>
    <property type="evidence" value="ECO:0007669"/>
    <property type="project" value="TreeGrafter"/>
</dbReference>
<dbReference type="InterPro" id="IPR006455">
    <property type="entry name" value="Homeodomain_ZF_HD"/>
</dbReference>
<sequence>MEQKAQAEAQSKLYPLPNGAVKKSHHPHPTIIHRECLKNHAASLGGHALDGCCEFMPSPAATLADPTSLKCAACGCHRNFHRRVSFAATSAEEDEIEGEVEGEGRGRKSSSAGRQPLSSFFTSAPHTLLALSRDERPSPASVSRKRFRTKFSAEQKGRMMELSERLGWKLQKRDEGLVEDYCREIGVGKGVFKVWMHNNKYQLFRALGRGDGRSNVAGVVGGGDGRMGEGNGICGEADGNVMNGSSSSS</sequence>
<keyword evidence="10" id="KW-0804">Transcription</keyword>
<dbReference type="AlphaFoldDB" id="A0A2I0WGE3"/>
<evidence type="ECO:0000256" key="11">
    <source>
        <dbReference type="ARBA" id="ARBA00023242"/>
    </source>
</evidence>
<dbReference type="Proteomes" id="UP000233837">
    <property type="component" value="Unassembled WGS sequence"/>
</dbReference>
<evidence type="ECO:0000256" key="7">
    <source>
        <dbReference type="ARBA" id="ARBA00023015"/>
    </source>
</evidence>
<keyword evidence="8" id="KW-0238">DNA-binding</keyword>
<keyword evidence="6" id="KW-0862">Zinc</keyword>
<evidence type="ECO:0000256" key="10">
    <source>
        <dbReference type="ARBA" id="ARBA00023163"/>
    </source>
</evidence>
<proteinExistence type="predicted"/>
<keyword evidence="9" id="KW-0371">Homeobox</keyword>
<evidence type="ECO:0000256" key="1">
    <source>
        <dbReference type="ARBA" id="ARBA00004049"/>
    </source>
</evidence>
<dbReference type="PROSITE" id="PS51523">
    <property type="entry name" value="ZF_HD_DIMER"/>
    <property type="match status" value="1"/>
</dbReference>
<dbReference type="NCBIfam" id="TIGR01565">
    <property type="entry name" value="homeo_ZF_HD"/>
    <property type="match status" value="1"/>
</dbReference>
<dbReference type="GO" id="GO:0008270">
    <property type="term" value="F:zinc ion binding"/>
    <property type="evidence" value="ECO:0007669"/>
    <property type="project" value="UniProtKB-KW"/>
</dbReference>
<dbReference type="GO" id="GO:0050793">
    <property type="term" value="P:regulation of developmental process"/>
    <property type="evidence" value="ECO:0007669"/>
    <property type="project" value="TreeGrafter"/>
</dbReference>
<dbReference type="GO" id="GO:0000976">
    <property type="term" value="F:transcription cis-regulatory region binding"/>
    <property type="evidence" value="ECO:0007669"/>
    <property type="project" value="TreeGrafter"/>
</dbReference>
<organism evidence="14 15">
    <name type="scientific">Dendrobium catenatum</name>
    <dbReference type="NCBI Taxonomy" id="906689"/>
    <lineage>
        <taxon>Eukaryota</taxon>
        <taxon>Viridiplantae</taxon>
        <taxon>Streptophyta</taxon>
        <taxon>Embryophyta</taxon>
        <taxon>Tracheophyta</taxon>
        <taxon>Spermatophyta</taxon>
        <taxon>Magnoliopsida</taxon>
        <taxon>Liliopsida</taxon>
        <taxon>Asparagales</taxon>
        <taxon>Orchidaceae</taxon>
        <taxon>Epidendroideae</taxon>
        <taxon>Malaxideae</taxon>
        <taxon>Dendrobiinae</taxon>
        <taxon>Dendrobium</taxon>
    </lineage>
</organism>
<dbReference type="Gene3D" id="1.10.10.60">
    <property type="entry name" value="Homeodomain-like"/>
    <property type="match status" value="1"/>
</dbReference>
<accession>A0A2I0WGE3</accession>
<dbReference type="SUPFAM" id="SSF46689">
    <property type="entry name" value="Homeodomain-like"/>
    <property type="match status" value="1"/>
</dbReference>
<dbReference type="NCBIfam" id="TIGR01566">
    <property type="entry name" value="ZF_HD_prot_N"/>
    <property type="match status" value="1"/>
</dbReference>
<feature type="region of interest" description="Disordered" evidence="12">
    <location>
        <begin position="1"/>
        <end position="26"/>
    </location>
</feature>
<evidence type="ECO:0000313" key="15">
    <source>
        <dbReference type="Proteomes" id="UP000233837"/>
    </source>
</evidence>
<keyword evidence="7" id="KW-0805">Transcription regulation</keyword>
<protein>
    <submittedName>
        <fullName evidence="14">Transcription factor HB29</fullName>
    </submittedName>
</protein>
<dbReference type="InterPro" id="IPR006456">
    <property type="entry name" value="ZF_HD_homeobox_Cys/His_dimer"/>
</dbReference>
<keyword evidence="15" id="KW-1185">Reference proteome</keyword>
<evidence type="ECO:0000256" key="12">
    <source>
        <dbReference type="SAM" id="MobiDB-lite"/>
    </source>
</evidence>
<dbReference type="Pfam" id="PF04770">
    <property type="entry name" value="ZF-HD_dimer"/>
    <property type="match status" value="1"/>
</dbReference>
<dbReference type="PANTHER" id="PTHR31948:SF72">
    <property type="entry name" value="ZINC-FINGER HOMEODOMAIN PROTEIN 10"/>
    <property type="match status" value="1"/>
</dbReference>
<comment type="subcellular location">
    <subcellularLocation>
        <location evidence="2">Nucleus</location>
    </subcellularLocation>
</comment>
<feature type="compositionally biased region" description="Acidic residues" evidence="12">
    <location>
        <begin position="91"/>
        <end position="101"/>
    </location>
</feature>
<keyword evidence="4" id="KW-0479">Metal-binding</keyword>
<dbReference type="GO" id="GO:0005634">
    <property type="term" value="C:nucleus"/>
    <property type="evidence" value="ECO:0007669"/>
    <property type="project" value="UniProtKB-SubCell"/>
</dbReference>
<dbReference type="PANTHER" id="PTHR31948">
    <property type="entry name" value="ZINC-FINGER HOMEODOMAIN PROTEIN 2"/>
    <property type="match status" value="1"/>
</dbReference>